<dbReference type="Proteomes" id="UP000046395">
    <property type="component" value="Unassembled WGS sequence"/>
</dbReference>
<accession>A0A5S6R5C9</accession>
<dbReference type="SUPFAM" id="SSF56672">
    <property type="entry name" value="DNA/RNA polymerases"/>
    <property type="match status" value="1"/>
</dbReference>
<dbReference type="InterPro" id="IPR043502">
    <property type="entry name" value="DNA/RNA_pol_sf"/>
</dbReference>
<evidence type="ECO:0000259" key="1">
    <source>
        <dbReference type="Pfam" id="PF00078"/>
    </source>
</evidence>
<dbReference type="AlphaFoldDB" id="A0A5S6R5C9"/>
<sequence>MAERVAVISAFGEESHLEGSAIIRLKIGTYETQHQFLLAEKLVAPAILSHDFLMTHGWSIDYAKNCLKQAQDAEVPLLVIAPSWEPKQKQEGAKHSERYFQASAVIENDDNLLDECAVIYELRRSRSPGYASDYCAVVEQFKELFTVKPGATKMVYRAIPTADSPPVRVPPRRLLAHFRHEVEAQLQTMLEHGIIQPSNSPWLAPAVFTRKKSGELRFCVDYRQLNKRTIKDAYPLPLPDEVQHRLGGATVLSTLDLNSRFWQLPIHPDDRHKTAFCQGPGFGLCEFCRMPFGLCGGPSSSFQRLMDTVLRGLPFAVVYLDDVLIFSENRGLYCVHLKQVFHRCQTAGLTLRGSMSVDPLKIAVVANWLNHSM</sequence>
<dbReference type="CDD" id="cd01647">
    <property type="entry name" value="RT_LTR"/>
    <property type="match status" value="1"/>
</dbReference>
<proteinExistence type="predicted"/>
<dbReference type="Gene3D" id="3.10.10.10">
    <property type="entry name" value="HIV Type 1 Reverse Transcriptase, subunit A, domain 1"/>
    <property type="match status" value="1"/>
</dbReference>
<dbReference type="InterPro" id="IPR021109">
    <property type="entry name" value="Peptidase_aspartic_dom_sf"/>
</dbReference>
<name>A0A5S6R5C9_TRIMR</name>
<dbReference type="Gene3D" id="2.40.70.10">
    <property type="entry name" value="Acid Proteases"/>
    <property type="match status" value="1"/>
</dbReference>
<dbReference type="STRING" id="70415.A0A5S6R5C9"/>
<dbReference type="Gene3D" id="3.30.70.270">
    <property type="match status" value="1"/>
</dbReference>
<organism evidence="2 3">
    <name type="scientific">Trichuris muris</name>
    <name type="common">Mouse whipworm</name>
    <dbReference type="NCBI Taxonomy" id="70415"/>
    <lineage>
        <taxon>Eukaryota</taxon>
        <taxon>Metazoa</taxon>
        <taxon>Ecdysozoa</taxon>
        <taxon>Nematoda</taxon>
        <taxon>Enoplea</taxon>
        <taxon>Dorylaimia</taxon>
        <taxon>Trichinellida</taxon>
        <taxon>Trichuridae</taxon>
        <taxon>Trichuris</taxon>
    </lineage>
</organism>
<dbReference type="PANTHER" id="PTHR24559">
    <property type="entry name" value="TRANSPOSON TY3-I GAG-POL POLYPROTEIN"/>
    <property type="match status" value="1"/>
</dbReference>
<evidence type="ECO:0000313" key="3">
    <source>
        <dbReference type="WBParaSite" id="TMUE_3000014725.1"/>
    </source>
</evidence>
<evidence type="ECO:0000313" key="2">
    <source>
        <dbReference type="Proteomes" id="UP000046395"/>
    </source>
</evidence>
<dbReference type="InterPro" id="IPR043128">
    <property type="entry name" value="Rev_trsase/Diguanyl_cyclase"/>
</dbReference>
<dbReference type="InterPro" id="IPR053134">
    <property type="entry name" value="RNA-dir_DNA_polymerase"/>
</dbReference>
<reference evidence="3" key="1">
    <citation type="submission" date="2019-12" db="UniProtKB">
        <authorList>
            <consortium name="WormBaseParasite"/>
        </authorList>
    </citation>
    <scope>IDENTIFICATION</scope>
</reference>
<feature type="domain" description="Reverse transcriptase" evidence="1">
    <location>
        <begin position="210"/>
        <end position="351"/>
    </location>
</feature>
<dbReference type="PANTHER" id="PTHR24559:SF444">
    <property type="entry name" value="REVERSE TRANSCRIPTASE DOMAIN-CONTAINING PROTEIN"/>
    <property type="match status" value="1"/>
</dbReference>
<protein>
    <submittedName>
        <fullName evidence="3">Reverse transcriptase domain-containing protein</fullName>
    </submittedName>
</protein>
<keyword evidence="2" id="KW-1185">Reference proteome</keyword>
<dbReference type="InterPro" id="IPR000477">
    <property type="entry name" value="RT_dom"/>
</dbReference>
<dbReference type="Pfam" id="PF00078">
    <property type="entry name" value="RVT_1"/>
    <property type="match status" value="1"/>
</dbReference>
<dbReference type="WBParaSite" id="TMUE_3000014725.1">
    <property type="protein sequence ID" value="TMUE_3000014725.1"/>
    <property type="gene ID" value="WBGene00302301"/>
</dbReference>